<comment type="caution">
    <text evidence="10">The sequence shown here is derived from an EMBL/GenBank/DDBJ whole genome shotgun (WGS) entry which is preliminary data.</text>
</comment>
<evidence type="ECO:0000256" key="4">
    <source>
        <dbReference type="ARBA" id="ARBA00022692"/>
    </source>
</evidence>
<feature type="transmembrane region" description="Helical" evidence="8">
    <location>
        <begin position="100"/>
        <end position="121"/>
    </location>
</feature>
<dbReference type="Gene3D" id="3.30.70.270">
    <property type="match status" value="1"/>
</dbReference>
<dbReference type="PROSITE" id="PS50887">
    <property type="entry name" value="GGDEF"/>
    <property type="match status" value="1"/>
</dbReference>
<evidence type="ECO:0000313" key="10">
    <source>
        <dbReference type="EMBL" id="MXN17584.1"/>
    </source>
</evidence>
<keyword evidence="5 8" id="KW-1133">Transmembrane helix</keyword>
<evidence type="ECO:0000256" key="3">
    <source>
        <dbReference type="ARBA" id="ARBA00022475"/>
    </source>
</evidence>
<evidence type="ECO:0000256" key="1">
    <source>
        <dbReference type="ARBA" id="ARBA00004651"/>
    </source>
</evidence>
<dbReference type="GO" id="GO:0071555">
    <property type="term" value="P:cell wall organization"/>
    <property type="evidence" value="ECO:0007669"/>
    <property type="project" value="InterPro"/>
</dbReference>
<proteinExistence type="predicted"/>
<dbReference type="SMART" id="SM00267">
    <property type="entry name" value="GGDEF"/>
    <property type="match status" value="1"/>
</dbReference>
<gene>
    <name evidence="10" type="ORF">GR170_07050</name>
</gene>
<dbReference type="Pfam" id="PF07694">
    <property type="entry name" value="5TM-5TMR_LYT"/>
    <property type="match status" value="1"/>
</dbReference>
<dbReference type="RefSeq" id="WP_160893060.1">
    <property type="nucleotide sequence ID" value="NZ_WUMU01000005.1"/>
</dbReference>
<dbReference type="PANTHER" id="PTHR45138:SF9">
    <property type="entry name" value="DIGUANYLATE CYCLASE DGCM-RELATED"/>
    <property type="match status" value="1"/>
</dbReference>
<dbReference type="SUPFAM" id="SSF55073">
    <property type="entry name" value="Nucleotide cyclase"/>
    <property type="match status" value="1"/>
</dbReference>
<feature type="transmembrane region" description="Helical" evidence="8">
    <location>
        <begin position="133"/>
        <end position="150"/>
    </location>
</feature>
<dbReference type="AlphaFoldDB" id="A0A6L7FZQ1"/>
<dbReference type="NCBIfam" id="TIGR00254">
    <property type="entry name" value="GGDEF"/>
    <property type="match status" value="1"/>
</dbReference>
<dbReference type="GO" id="GO:0005886">
    <property type="term" value="C:plasma membrane"/>
    <property type="evidence" value="ECO:0007669"/>
    <property type="project" value="UniProtKB-SubCell"/>
</dbReference>
<organism evidence="10 11">
    <name type="scientific">Pseudooceanicola albus</name>
    <dbReference type="NCBI Taxonomy" id="2692189"/>
    <lineage>
        <taxon>Bacteria</taxon>
        <taxon>Pseudomonadati</taxon>
        <taxon>Pseudomonadota</taxon>
        <taxon>Alphaproteobacteria</taxon>
        <taxon>Rhodobacterales</taxon>
        <taxon>Paracoccaceae</taxon>
        <taxon>Pseudooceanicola</taxon>
    </lineage>
</organism>
<keyword evidence="11" id="KW-1185">Reference proteome</keyword>
<dbReference type="EMBL" id="WUMU01000005">
    <property type="protein sequence ID" value="MXN17584.1"/>
    <property type="molecule type" value="Genomic_DNA"/>
</dbReference>
<dbReference type="InterPro" id="IPR043128">
    <property type="entry name" value="Rev_trsase/Diguanyl_cyclase"/>
</dbReference>
<keyword evidence="6 8" id="KW-0472">Membrane</keyword>
<dbReference type="InterPro" id="IPR029787">
    <property type="entry name" value="Nucleotide_cyclase"/>
</dbReference>
<evidence type="ECO:0000256" key="2">
    <source>
        <dbReference type="ARBA" id="ARBA00012528"/>
    </source>
</evidence>
<protein>
    <recommendedName>
        <fullName evidence="2">diguanylate cyclase</fullName>
        <ecNumber evidence="2">2.7.7.65</ecNumber>
    </recommendedName>
</protein>
<evidence type="ECO:0000259" key="9">
    <source>
        <dbReference type="PROSITE" id="PS50887"/>
    </source>
</evidence>
<dbReference type="GO" id="GO:0052621">
    <property type="term" value="F:diguanylate cyclase activity"/>
    <property type="evidence" value="ECO:0007669"/>
    <property type="project" value="UniProtKB-EC"/>
</dbReference>
<dbReference type="Pfam" id="PF00990">
    <property type="entry name" value="GGDEF"/>
    <property type="match status" value="1"/>
</dbReference>
<dbReference type="InterPro" id="IPR050469">
    <property type="entry name" value="Diguanylate_Cyclase"/>
</dbReference>
<feature type="domain" description="GGDEF" evidence="9">
    <location>
        <begin position="225"/>
        <end position="355"/>
    </location>
</feature>
<keyword evidence="4 8" id="KW-0812">Transmembrane</keyword>
<dbReference type="PANTHER" id="PTHR45138">
    <property type="entry name" value="REGULATORY COMPONENTS OF SENSORY TRANSDUCTION SYSTEM"/>
    <property type="match status" value="1"/>
</dbReference>
<name>A0A6L7FZQ1_9RHOB</name>
<dbReference type="GO" id="GO:0000155">
    <property type="term" value="F:phosphorelay sensor kinase activity"/>
    <property type="evidence" value="ECO:0007669"/>
    <property type="project" value="InterPro"/>
</dbReference>
<evidence type="ECO:0000256" key="8">
    <source>
        <dbReference type="SAM" id="Phobius"/>
    </source>
</evidence>
<dbReference type="EC" id="2.7.7.65" evidence="2"/>
<evidence type="ECO:0000313" key="11">
    <source>
        <dbReference type="Proteomes" id="UP000477911"/>
    </source>
</evidence>
<accession>A0A6L7FZQ1</accession>
<reference evidence="10 11" key="1">
    <citation type="submission" date="2019-12" db="EMBL/GenBank/DDBJ databases">
        <authorList>
            <person name="Li M."/>
        </authorList>
    </citation>
    <scope>NUCLEOTIDE SEQUENCE [LARGE SCALE GENOMIC DNA]</scope>
    <source>
        <strain evidence="10 11">GBMRC 2024</strain>
    </source>
</reference>
<evidence type="ECO:0000256" key="5">
    <source>
        <dbReference type="ARBA" id="ARBA00022989"/>
    </source>
</evidence>
<dbReference type="InterPro" id="IPR000160">
    <property type="entry name" value="GGDEF_dom"/>
</dbReference>
<evidence type="ECO:0000256" key="7">
    <source>
        <dbReference type="ARBA" id="ARBA00034247"/>
    </source>
</evidence>
<dbReference type="InterPro" id="IPR011620">
    <property type="entry name" value="Sig_transdc_His_kinase_LytS_TM"/>
</dbReference>
<feature type="transmembrane region" description="Helical" evidence="8">
    <location>
        <begin position="162"/>
        <end position="182"/>
    </location>
</feature>
<dbReference type="CDD" id="cd01949">
    <property type="entry name" value="GGDEF"/>
    <property type="match status" value="1"/>
</dbReference>
<comment type="catalytic activity">
    <reaction evidence="7">
        <text>2 GTP = 3',3'-c-di-GMP + 2 diphosphate</text>
        <dbReference type="Rhea" id="RHEA:24898"/>
        <dbReference type="ChEBI" id="CHEBI:33019"/>
        <dbReference type="ChEBI" id="CHEBI:37565"/>
        <dbReference type="ChEBI" id="CHEBI:58805"/>
        <dbReference type="EC" id="2.7.7.65"/>
    </reaction>
</comment>
<keyword evidence="3" id="KW-1003">Cell membrane</keyword>
<sequence>MASFSLVILGMGLMALVSFAYSYTHQKVPLRWLRHVLLGFAFGGAAVISMNTPIQLGPGVILDGRSLFIGFAGFFVGPIATAISLAMAVSYRIVLSGPGMLSGISGMCIGAALGLFWSLPALRGQDLSLRRRALMGLTFGLTILPAFFLLPSDVLTRLSQLIPVMLCYYVLATMIFGGFLEFERRRARRERYLQQCVNLDPLTGVLNRAGLEEVFNTRSSEATPNGRCLLLVEIDDFAPKSRRHGRAFRETALRRTAAAIRDGIRTSDELARTGEAEFAIMLMNVDLKIAALIGQRLQKSIREFTSFTDIEISASIGATHWPGDLWTLEQALQAADSSLYEAKTMGAEQLLCRAG</sequence>
<evidence type="ECO:0000256" key="6">
    <source>
        <dbReference type="ARBA" id="ARBA00023136"/>
    </source>
</evidence>
<feature type="transmembrane region" description="Helical" evidence="8">
    <location>
        <begin position="32"/>
        <end position="54"/>
    </location>
</feature>
<feature type="transmembrane region" description="Helical" evidence="8">
    <location>
        <begin position="66"/>
        <end position="94"/>
    </location>
</feature>
<dbReference type="Proteomes" id="UP000477911">
    <property type="component" value="Unassembled WGS sequence"/>
</dbReference>
<comment type="subcellular location">
    <subcellularLocation>
        <location evidence="1">Cell membrane</location>
        <topology evidence="1">Multi-pass membrane protein</topology>
    </subcellularLocation>
</comment>